<dbReference type="Proteomes" id="UP000001745">
    <property type="component" value="Unassembled WGS sequence"/>
</dbReference>
<dbReference type="EMBL" id="EQ962656">
    <property type="protein sequence ID" value="EED15919.1"/>
    <property type="molecule type" value="Genomic_DNA"/>
</dbReference>
<dbReference type="RefSeq" id="XP_002483153.1">
    <property type="nucleotide sequence ID" value="XM_002483108.1"/>
</dbReference>
<keyword evidence="1" id="KW-0472">Membrane</keyword>
<organism evidence="2 3">
    <name type="scientific">Talaromyces stipitatus (strain ATCC 10500 / CBS 375.48 / QM 6759 / NRRL 1006)</name>
    <name type="common">Penicillium stipitatum</name>
    <dbReference type="NCBI Taxonomy" id="441959"/>
    <lineage>
        <taxon>Eukaryota</taxon>
        <taxon>Fungi</taxon>
        <taxon>Dikarya</taxon>
        <taxon>Ascomycota</taxon>
        <taxon>Pezizomycotina</taxon>
        <taxon>Eurotiomycetes</taxon>
        <taxon>Eurotiomycetidae</taxon>
        <taxon>Eurotiales</taxon>
        <taxon>Trichocomaceae</taxon>
        <taxon>Talaromyces</taxon>
        <taxon>Talaromyces sect. Talaromyces</taxon>
    </lineage>
</organism>
<feature type="transmembrane region" description="Helical" evidence="1">
    <location>
        <begin position="58"/>
        <end position="77"/>
    </location>
</feature>
<sequence length="98" mass="11089">MRALPDPRAQIEWNAASNAQLILIEDVPGDSQDDPIDLDPEVGSQDNPYKVYYDKNTFIFFVICLSMCISSSWSRLLSHTGPVYDTWTRLAPLRGVQD</sequence>
<protein>
    <submittedName>
        <fullName evidence="2">Uncharacterized protein</fullName>
    </submittedName>
</protein>
<gene>
    <name evidence="2" type="ORF">TSTA_010370</name>
</gene>
<keyword evidence="3" id="KW-1185">Reference proteome</keyword>
<dbReference type="InParanoid" id="B8MG52"/>
<dbReference type="AlphaFoldDB" id="B8MG52"/>
<keyword evidence="1" id="KW-1133">Transmembrane helix</keyword>
<evidence type="ECO:0000256" key="1">
    <source>
        <dbReference type="SAM" id="Phobius"/>
    </source>
</evidence>
<evidence type="ECO:0000313" key="2">
    <source>
        <dbReference type="EMBL" id="EED15919.1"/>
    </source>
</evidence>
<dbReference type="OrthoDB" id="4337579at2759"/>
<keyword evidence="1" id="KW-0812">Transmembrane</keyword>
<evidence type="ECO:0000313" key="3">
    <source>
        <dbReference type="Proteomes" id="UP000001745"/>
    </source>
</evidence>
<proteinExistence type="predicted"/>
<name>B8MG52_TALSN</name>
<dbReference type="GeneID" id="8105676"/>
<dbReference type="HOGENOM" id="CLU_2335060_0_0_1"/>
<accession>B8MG52</accession>
<reference evidence="3" key="1">
    <citation type="journal article" date="2015" name="Genome Announc.">
        <title>Genome sequence of the AIDS-associated pathogen Penicillium marneffei (ATCC18224) and its near taxonomic relative Talaromyces stipitatus (ATCC10500).</title>
        <authorList>
            <person name="Nierman W.C."/>
            <person name="Fedorova-Abrams N.D."/>
            <person name="Andrianopoulos A."/>
        </authorList>
    </citation>
    <scope>NUCLEOTIDE SEQUENCE [LARGE SCALE GENOMIC DNA]</scope>
    <source>
        <strain evidence="3">ATCC 10500 / CBS 375.48 / QM 6759 / NRRL 1006</strain>
    </source>
</reference>
<dbReference type="VEuPathDB" id="FungiDB:TSTA_010370"/>